<dbReference type="AlphaFoldDB" id="A0AAN7MFF7"/>
<dbReference type="EMBL" id="JAUNZN010000181">
    <property type="protein sequence ID" value="KAK4805185.1"/>
    <property type="molecule type" value="Genomic_DNA"/>
</dbReference>
<keyword evidence="3" id="KW-1185">Reference proteome</keyword>
<evidence type="ECO:0000313" key="2">
    <source>
        <dbReference type="EMBL" id="KAK4805185.1"/>
    </source>
</evidence>
<evidence type="ECO:0000313" key="3">
    <source>
        <dbReference type="Proteomes" id="UP001333110"/>
    </source>
</evidence>
<accession>A0AAN7MFF7</accession>
<sequence>MPASGMRSFDTRTGELEKSACLFECSSGDCDFDGRVSEIDVRPADYCICASCCVFSPALLHRVLHGTGSRGEGGEEAVAWHHMVLLHVHNTARELQHRYADTGRRTTTHALSRCGRMAGWGATAWEAPRNPHRTGNKTTPRATLRGPWRQQGLRCAPCPQERCGCPAAQSTKTTAPGMHWQTQHGCPTAKGQKTTAPSMLWGTNMAGQQPLAPALQLPAHRDRLPSLLSAPTGTPFPNDPPPPPPPS</sequence>
<protein>
    <submittedName>
        <fullName evidence="2">Uncharacterized protein</fullName>
    </submittedName>
</protein>
<feature type="region of interest" description="Disordered" evidence="1">
    <location>
        <begin position="213"/>
        <end position="247"/>
    </location>
</feature>
<organism evidence="2 3">
    <name type="scientific">Mycteria americana</name>
    <name type="common">Wood stork</name>
    <dbReference type="NCBI Taxonomy" id="33587"/>
    <lineage>
        <taxon>Eukaryota</taxon>
        <taxon>Metazoa</taxon>
        <taxon>Chordata</taxon>
        <taxon>Craniata</taxon>
        <taxon>Vertebrata</taxon>
        <taxon>Euteleostomi</taxon>
        <taxon>Archelosauria</taxon>
        <taxon>Archosauria</taxon>
        <taxon>Dinosauria</taxon>
        <taxon>Saurischia</taxon>
        <taxon>Theropoda</taxon>
        <taxon>Coelurosauria</taxon>
        <taxon>Aves</taxon>
        <taxon>Neognathae</taxon>
        <taxon>Neoaves</taxon>
        <taxon>Aequornithes</taxon>
        <taxon>Ciconiiformes</taxon>
        <taxon>Ciconiidae</taxon>
        <taxon>Mycteria</taxon>
    </lineage>
</organism>
<proteinExistence type="predicted"/>
<gene>
    <name evidence="2" type="ORF">QYF61_022752</name>
</gene>
<feature type="compositionally biased region" description="Pro residues" evidence="1">
    <location>
        <begin position="237"/>
        <end position="247"/>
    </location>
</feature>
<name>A0AAN7MFF7_MYCAM</name>
<reference evidence="2 3" key="1">
    <citation type="journal article" date="2023" name="J. Hered.">
        <title>Chromosome-level genome of the wood stork (Mycteria americana) provides insight into avian chromosome evolution.</title>
        <authorList>
            <person name="Flamio R. Jr."/>
            <person name="Ramstad K.M."/>
        </authorList>
    </citation>
    <scope>NUCLEOTIDE SEQUENCE [LARGE SCALE GENOMIC DNA]</scope>
    <source>
        <strain evidence="2">JAX WOST 10</strain>
    </source>
</reference>
<comment type="caution">
    <text evidence="2">The sequence shown here is derived from an EMBL/GenBank/DDBJ whole genome shotgun (WGS) entry which is preliminary data.</text>
</comment>
<evidence type="ECO:0000256" key="1">
    <source>
        <dbReference type="SAM" id="MobiDB-lite"/>
    </source>
</evidence>
<dbReference type="Proteomes" id="UP001333110">
    <property type="component" value="Unassembled WGS sequence"/>
</dbReference>